<keyword evidence="2" id="KW-0238">DNA-binding</keyword>
<dbReference type="InterPro" id="IPR036388">
    <property type="entry name" value="WH-like_DNA-bd_sf"/>
</dbReference>
<sequence length="340" mass="36319">MRVGGDRATSSVRLHFGVDDLARTRIVATLGPLAETMLALGALRSPVRRALFDPWRRHSRRRLAPCGAEISRVLAPPGRLPLDVFSLLGRTGSIEEGLEGLVAAPHRLLRAELEPFAAEHPRAWPLRDLSRDDRRSRRSLRHALAACHDATVRPYWPSIRAWVEAEAHALARSYADGGLEGLLGGRGPGLTWRSPVLEVSNRLCPHDADVHLDGRGLAIVPAFFATEPFCAAATDGSAVYLLVPAPPTMAAAPALWSPPARRPRPGGLGALLGATRAAVLEAAAAGRTTGEIARHLGISPAGASQHAAVLREAGLLVSRRERNTVVHTLTPSGRALLNRA</sequence>
<dbReference type="EMBL" id="JBHTGP010000008">
    <property type="protein sequence ID" value="MFD0686206.1"/>
    <property type="molecule type" value="Genomic_DNA"/>
</dbReference>
<dbReference type="SMART" id="SM00418">
    <property type="entry name" value="HTH_ARSR"/>
    <property type="match status" value="1"/>
</dbReference>
<accession>A0ABW2XIV4</accession>
<evidence type="ECO:0000256" key="3">
    <source>
        <dbReference type="ARBA" id="ARBA00023163"/>
    </source>
</evidence>
<dbReference type="SUPFAM" id="SSF46785">
    <property type="entry name" value="Winged helix' DNA-binding domain"/>
    <property type="match status" value="1"/>
</dbReference>
<evidence type="ECO:0000259" key="4">
    <source>
        <dbReference type="SMART" id="SM00418"/>
    </source>
</evidence>
<reference evidence="6" key="1">
    <citation type="journal article" date="2019" name="Int. J. Syst. Evol. Microbiol.">
        <title>The Global Catalogue of Microorganisms (GCM) 10K type strain sequencing project: providing services to taxonomists for standard genome sequencing and annotation.</title>
        <authorList>
            <consortium name="The Broad Institute Genomics Platform"/>
            <consortium name="The Broad Institute Genome Sequencing Center for Infectious Disease"/>
            <person name="Wu L."/>
            <person name="Ma J."/>
        </authorList>
    </citation>
    <scope>NUCLEOTIDE SEQUENCE [LARGE SCALE GENOMIC DNA]</scope>
    <source>
        <strain evidence="6">JCM 9371</strain>
    </source>
</reference>
<dbReference type="Gene3D" id="1.10.10.10">
    <property type="entry name" value="Winged helix-like DNA-binding domain superfamily/Winged helix DNA-binding domain"/>
    <property type="match status" value="1"/>
</dbReference>
<dbReference type="InterPro" id="IPR011991">
    <property type="entry name" value="ArsR-like_HTH"/>
</dbReference>
<protein>
    <submittedName>
        <fullName evidence="5">Winged helix-turn-helix domain-containing protein</fullName>
    </submittedName>
</protein>
<dbReference type="InterPro" id="IPR001845">
    <property type="entry name" value="HTH_ArsR_DNA-bd_dom"/>
</dbReference>
<evidence type="ECO:0000256" key="1">
    <source>
        <dbReference type="ARBA" id="ARBA00023015"/>
    </source>
</evidence>
<organism evidence="5 6">
    <name type="scientific">Actinomadura fibrosa</name>
    <dbReference type="NCBI Taxonomy" id="111802"/>
    <lineage>
        <taxon>Bacteria</taxon>
        <taxon>Bacillati</taxon>
        <taxon>Actinomycetota</taxon>
        <taxon>Actinomycetes</taxon>
        <taxon>Streptosporangiales</taxon>
        <taxon>Thermomonosporaceae</taxon>
        <taxon>Actinomadura</taxon>
    </lineage>
</organism>
<dbReference type="PANTHER" id="PTHR43132">
    <property type="entry name" value="ARSENICAL RESISTANCE OPERON REPRESSOR ARSR-RELATED"/>
    <property type="match status" value="1"/>
</dbReference>
<dbReference type="InterPro" id="IPR051011">
    <property type="entry name" value="Metal_resp_trans_reg"/>
</dbReference>
<name>A0ABW2XIV4_9ACTN</name>
<feature type="domain" description="HTH arsR-type" evidence="4">
    <location>
        <begin position="266"/>
        <end position="338"/>
    </location>
</feature>
<dbReference type="RefSeq" id="WP_378322964.1">
    <property type="nucleotide sequence ID" value="NZ_JBHTGP010000008.1"/>
</dbReference>
<keyword evidence="6" id="KW-1185">Reference proteome</keyword>
<dbReference type="Pfam" id="PF12840">
    <property type="entry name" value="HTH_20"/>
    <property type="match status" value="1"/>
</dbReference>
<proteinExistence type="predicted"/>
<dbReference type="PANTHER" id="PTHR43132:SF8">
    <property type="entry name" value="HTH-TYPE TRANSCRIPTIONAL REGULATOR KMTR"/>
    <property type="match status" value="1"/>
</dbReference>
<dbReference type="CDD" id="cd00090">
    <property type="entry name" value="HTH_ARSR"/>
    <property type="match status" value="1"/>
</dbReference>
<evidence type="ECO:0000313" key="6">
    <source>
        <dbReference type="Proteomes" id="UP001597063"/>
    </source>
</evidence>
<dbReference type="InterPro" id="IPR036390">
    <property type="entry name" value="WH_DNA-bd_sf"/>
</dbReference>
<gene>
    <name evidence="5" type="ORF">ACFQZM_17035</name>
</gene>
<evidence type="ECO:0000256" key="2">
    <source>
        <dbReference type="ARBA" id="ARBA00023125"/>
    </source>
</evidence>
<dbReference type="Proteomes" id="UP001597063">
    <property type="component" value="Unassembled WGS sequence"/>
</dbReference>
<keyword evidence="3" id="KW-0804">Transcription</keyword>
<comment type="caution">
    <text evidence="5">The sequence shown here is derived from an EMBL/GenBank/DDBJ whole genome shotgun (WGS) entry which is preliminary data.</text>
</comment>
<evidence type="ECO:0000313" key="5">
    <source>
        <dbReference type="EMBL" id="MFD0686206.1"/>
    </source>
</evidence>
<keyword evidence="1" id="KW-0805">Transcription regulation</keyword>